<evidence type="ECO:0000256" key="2">
    <source>
        <dbReference type="ARBA" id="ARBA00022801"/>
    </source>
</evidence>
<dbReference type="SUPFAM" id="SSF52279">
    <property type="entry name" value="Beta-D-glucan exohydrolase, C-terminal domain"/>
    <property type="match status" value="1"/>
</dbReference>
<dbReference type="FunFam" id="3.40.50.1700:FF:000001">
    <property type="entry name" value="probable beta-D-xylosidase 2"/>
    <property type="match status" value="1"/>
</dbReference>
<name>A0A7J7GWG5_CAMSI</name>
<feature type="domain" description="Glycoside hydrolase family 3 N-terminal" evidence="6">
    <location>
        <begin position="133"/>
        <end position="351"/>
    </location>
</feature>
<feature type="compositionally biased region" description="Low complexity" evidence="4">
    <location>
        <begin position="784"/>
        <end position="810"/>
    </location>
</feature>
<feature type="compositionally biased region" description="Low complexity" evidence="4">
    <location>
        <begin position="737"/>
        <end position="752"/>
    </location>
</feature>
<feature type="compositionally biased region" description="Basic residues" evidence="4">
    <location>
        <begin position="811"/>
        <end position="840"/>
    </location>
</feature>
<keyword evidence="9" id="KW-1185">Reference proteome</keyword>
<comment type="caution">
    <text evidence="8">The sequence shown here is derived from an EMBL/GenBank/DDBJ whole genome shotgun (WGS) entry which is preliminary data.</text>
</comment>
<evidence type="ECO:0000256" key="3">
    <source>
        <dbReference type="ARBA" id="ARBA00023295"/>
    </source>
</evidence>
<organism evidence="8 9">
    <name type="scientific">Camellia sinensis</name>
    <name type="common">Tea plant</name>
    <name type="synonym">Thea sinensis</name>
    <dbReference type="NCBI Taxonomy" id="4442"/>
    <lineage>
        <taxon>Eukaryota</taxon>
        <taxon>Viridiplantae</taxon>
        <taxon>Streptophyta</taxon>
        <taxon>Embryophyta</taxon>
        <taxon>Tracheophyta</taxon>
        <taxon>Spermatophyta</taxon>
        <taxon>Magnoliopsida</taxon>
        <taxon>eudicotyledons</taxon>
        <taxon>Gunneridae</taxon>
        <taxon>Pentapetalae</taxon>
        <taxon>asterids</taxon>
        <taxon>Ericales</taxon>
        <taxon>Theaceae</taxon>
        <taxon>Camellia</taxon>
    </lineage>
</organism>
<evidence type="ECO:0000259" key="6">
    <source>
        <dbReference type="Pfam" id="PF00933"/>
    </source>
</evidence>
<accession>A0A7J7GWG5</accession>
<feature type="compositionally biased region" description="Pro residues" evidence="4">
    <location>
        <begin position="891"/>
        <end position="906"/>
    </location>
</feature>
<feature type="chain" id="PRO_5029721614" description="Fibronectin type III-like domain-containing protein" evidence="5">
    <location>
        <begin position="24"/>
        <end position="975"/>
    </location>
</feature>
<dbReference type="GO" id="GO:0009044">
    <property type="term" value="F:xylan 1,4-beta-xylosidase activity"/>
    <property type="evidence" value="ECO:0007669"/>
    <property type="project" value="InterPro"/>
</dbReference>
<evidence type="ECO:0000313" key="9">
    <source>
        <dbReference type="Proteomes" id="UP000593564"/>
    </source>
</evidence>
<feature type="compositionally biased region" description="Pro residues" evidence="4">
    <location>
        <begin position="915"/>
        <end position="947"/>
    </location>
</feature>
<evidence type="ECO:0000256" key="1">
    <source>
        <dbReference type="ARBA" id="ARBA00022729"/>
    </source>
</evidence>
<protein>
    <recommendedName>
        <fullName evidence="10">Fibronectin type III-like domain-containing protein</fullName>
    </recommendedName>
</protein>
<evidence type="ECO:0000256" key="4">
    <source>
        <dbReference type="SAM" id="MobiDB-lite"/>
    </source>
</evidence>
<dbReference type="Gene3D" id="2.60.40.10">
    <property type="entry name" value="Immunoglobulins"/>
    <property type="match status" value="1"/>
</dbReference>
<evidence type="ECO:0000259" key="7">
    <source>
        <dbReference type="Pfam" id="PF01915"/>
    </source>
</evidence>
<dbReference type="InterPro" id="IPR036962">
    <property type="entry name" value="Glyco_hydro_3_N_sf"/>
</dbReference>
<gene>
    <name evidence="8" type="ORF">HYC85_018864</name>
</gene>
<dbReference type="Pfam" id="PF00933">
    <property type="entry name" value="Glyco_hydro_3"/>
    <property type="match status" value="1"/>
</dbReference>
<dbReference type="InterPro" id="IPR036881">
    <property type="entry name" value="Glyco_hydro_3_C_sf"/>
</dbReference>
<dbReference type="Gene3D" id="3.20.20.300">
    <property type="entry name" value="Glycoside hydrolase, family 3, N-terminal domain"/>
    <property type="match status" value="1"/>
</dbReference>
<dbReference type="AlphaFoldDB" id="A0A7J7GWG5"/>
<dbReference type="InterPro" id="IPR017853">
    <property type="entry name" value="GH"/>
</dbReference>
<dbReference type="PANTHER" id="PTHR42721">
    <property type="entry name" value="SUGAR HYDROLASE-RELATED"/>
    <property type="match status" value="1"/>
</dbReference>
<feature type="domain" description="Glycoside hydrolase family 3 C-terminal" evidence="7">
    <location>
        <begin position="379"/>
        <end position="609"/>
    </location>
</feature>
<evidence type="ECO:0008006" key="10">
    <source>
        <dbReference type="Google" id="ProtNLM"/>
    </source>
</evidence>
<feature type="compositionally biased region" description="Low complexity" evidence="4">
    <location>
        <begin position="866"/>
        <end position="875"/>
    </location>
</feature>
<dbReference type="InterPro" id="IPR044993">
    <property type="entry name" value="BXL"/>
</dbReference>
<feature type="region of interest" description="Disordered" evidence="4">
    <location>
        <begin position="731"/>
        <end position="949"/>
    </location>
</feature>
<dbReference type="GO" id="GO:0045493">
    <property type="term" value="P:xylan catabolic process"/>
    <property type="evidence" value="ECO:0007669"/>
    <property type="project" value="InterPro"/>
</dbReference>
<evidence type="ECO:0000256" key="5">
    <source>
        <dbReference type="SAM" id="SignalP"/>
    </source>
</evidence>
<dbReference type="GO" id="GO:0046556">
    <property type="term" value="F:alpha-L-arabinofuranosidase activity"/>
    <property type="evidence" value="ECO:0007669"/>
    <property type="project" value="TreeGrafter"/>
</dbReference>
<dbReference type="Pfam" id="PF01915">
    <property type="entry name" value="Glyco_hydro_3_C"/>
    <property type="match status" value="1"/>
</dbReference>
<dbReference type="SUPFAM" id="SSF51445">
    <property type="entry name" value="(Trans)glycosidases"/>
    <property type="match status" value="1"/>
</dbReference>
<dbReference type="InterPro" id="IPR013783">
    <property type="entry name" value="Ig-like_fold"/>
</dbReference>
<keyword evidence="3" id="KW-0326">Glycosidase</keyword>
<dbReference type="GO" id="GO:0031222">
    <property type="term" value="P:arabinan catabolic process"/>
    <property type="evidence" value="ECO:0007669"/>
    <property type="project" value="TreeGrafter"/>
</dbReference>
<dbReference type="PANTHER" id="PTHR42721:SF11">
    <property type="entry name" value="BETA-D-XYLOSIDASE 5-RELATED"/>
    <property type="match status" value="1"/>
</dbReference>
<reference evidence="9" key="1">
    <citation type="journal article" date="2020" name="Nat. Commun.">
        <title>Genome assembly of wild tea tree DASZ reveals pedigree and selection history of tea varieties.</title>
        <authorList>
            <person name="Zhang W."/>
            <person name="Zhang Y."/>
            <person name="Qiu H."/>
            <person name="Guo Y."/>
            <person name="Wan H."/>
            <person name="Zhang X."/>
            <person name="Scossa F."/>
            <person name="Alseekh S."/>
            <person name="Zhang Q."/>
            <person name="Wang P."/>
            <person name="Xu L."/>
            <person name="Schmidt M.H."/>
            <person name="Jia X."/>
            <person name="Li D."/>
            <person name="Zhu A."/>
            <person name="Guo F."/>
            <person name="Chen W."/>
            <person name="Ni D."/>
            <person name="Usadel B."/>
            <person name="Fernie A.R."/>
            <person name="Wen W."/>
        </authorList>
    </citation>
    <scope>NUCLEOTIDE SEQUENCE [LARGE SCALE GENOMIC DNA]</scope>
    <source>
        <strain evidence="9">cv. G240</strain>
    </source>
</reference>
<dbReference type="FunFam" id="3.20.20.300:FF:000010">
    <property type="entry name" value="Putative beta-D-xylosidase 5"/>
    <property type="match status" value="1"/>
</dbReference>
<reference evidence="8 9" key="2">
    <citation type="submission" date="2020-07" db="EMBL/GenBank/DDBJ databases">
        <title>Genome assembly of wild tea tree DASZ reveals pedigree and selection history of tea varieties.</title>
        <authorList>
            <person name="Zhang W."/>
        </authorList>
    </citation>
    <scope>NUCLEOTIDE SEQUENCE [LARGE SCALE GENOMIC DNA]</scope>
    <source>
        <strain evidence="9">cv. G240</strain>
        <tissue evidence="8">Leaf</tissue>
    </source>
</reference>
<dbReference type="PRINTS" id="PR00133">
    <property type="entry name" value="GLHYDRLASE3"/>
</dbReference>
<sequence>MIMATLNSLFYFSILFFSISINARTLSPNLLISTNPAFKNYTHVCHSSRFQELGLSINEFLYCDSSISYDIRVKDLIDRMTLEEKVQQIGDTALGVDRLGLPKYEWWSEALHGVSNVGQGGSSATFFGGDVPGATSFPTVIVTAASFNESLWKKIGQAVSTEARAMHNAGQAGLTFWSPNINVVRDPRWGRALETPGEDPFVVGRYAANYVRGLQDVEGTENTTDLNSRPLKVAACCKHYAAYDVDNWIGVDRYHFNSRVTEQDMKETFLRPFEMCVKEGDVTSVMCSYNRINGIPACADPKLLKDTIRGEWDLHGYIVSDCDSIEVMLDDQKWLHDEPEDAVSQALKAGYPHFKSLGKNHICSDEHIELATEAAKQGIVLLKNDNQNLPLNSAKIKTIAVVGPHANATKVMIGNYAGVPCKYTTPVDGFALYGEVKYEMGCEDVSCKNESLIFPAMKVAKEADATIILVGLDLSVEAESLDRVNLLLPGYQTQLINQVATVSKGPVILVVMSAGGVDISFAKDNPDINAILWAGYPGEEGGRAIADIIFGKYNPGGRLPLTWYEADYVDMLPMTSMPLRPVDNLGYPGRTYKFFNGSTVYPFGYGLSYTQFTYKLVSSKRSIHIKLDKFQHCRNMNYIDGAYKPPCPAILIDDIKCNKDFKFEVQVENTGTMDGSEVVMVYKVPPKGILAAPIKDLIAFERVFVRAGRDHHPLPFSTTVFRHHHLPPTTTCHHHPLTATTTHLPPTRQPTTHSPPPPICHPPATTIHRPPPPLTTHLPPPSTTPHHQPPATTTRHPLATTTTTRSLPPTTRHRHPPNRHHHHPSPTRHHLPLPTIRHHPPSATHLTPLATTHHPPPSPTHPPSLPATTRHPLPTCHHHHHHHHPLASTHHPPPSPTHPLPPPAIHHPPATTAHHPPPPLPTRYHPPPSPTHPPPPPSRPHPPPPATHHPLSLLSTTVFRCHLPPLAISHSFLYF</sequence>
<proteinExistence type="predicted"/>
<dbReference type="InterPro" id="IPR002772">
    <property type="entry name" value="Glyco_hydro_3_C"/>
</dbReference>
<feature type="compositionally biased region" description="Low complexity" evidence="4">
    <location>
        <begin position="841"/>
        <end position="853"/>
    </location>
</feature>
<keyword evidence="1 5" id="KW-0732">Signal</keyword>
<feature type="compositionally biased region" description="Pro residues" evidence="4">
    <location>
        <begin position="854"/>
        <end position="865"/>
    </location>
</feature>
<keyword evidence="2" id="KW-0378">Hydrolase</keyword>
<dbReference type="Gene3D" id="3.40.50.1700">
    <property type="entry name" value="Glycoside hydrolase family 3 C-terminal domain"/>
    <property type="match status" value="1"/>
</dbReference>
<feature type="compositionally biased region" description="Basic residues" evidence="4">
    <location>
        <begin position="876"/>
        <end position="885"/>
    </location>
</feature>
<dbReference type="Proteomes" id="UP000593564">
    <property type="component" value="Unassembled WGS sequence"/>
</dbReference>
<dbReference type="InterPro" id="IPR001764">
    <property type="entry name" value="Glyco_hydro_3_N"/>
</dbReference>
<feature type="compositionally biased region" description="Pro residues" evidence="4">
    <location>
        <begin position="769"/>
        <end position="783"/>
    </location>
</feature>
<dbReference type="EMBL" id="JACBKZ010000008">
    <property type="protein sequence ID" value="KAF5944787.1"/>
    <property type="molecule type" value="Genomic_DNA"/>
</dbReference>
<feature type="signal peptide" evidence="5">
    <location>
        <begin position="1"/>
        <end position="23"/>
    </location>
</feature>
<evidence type="ECO:0000313" key="8">
    <source>
        <dbReference type="EMBL" id="KAF5944787.1"/>
    </source>
</evidence>